<evidence type="ECO:0000256" key="1">
    <source>
        <dbReference type="ARBA" id="ARBA00001947"/>
    </source>
</evidence>
<evidence type="ECO:0000313" key="10">
    <source>
        <dbReference type="Proteomes" id="UP000217805"/>
    </source>
</evidence>
<dbReference type="RefSeq" id="WP_096378511.1">
    <property type="nucleotide sequence ID" value="NZ_AP014609.1"/>
</dbReference>
<comment type="similarity">
    <text evidence="2 7">Belongs to the peptidase M14 family.</text>
</comment>
<keyword evidence="3" id="KW-0645">Protease</keyword>
<dbReference type="GO" id="GO:0004180">
    <property type="term" value="F:carboxypeptidase activity"/>
    <property type="evidence" value="ECO:0007669"/>
    <property type="project" value="UniProtKB-KW"/>
</dbReference>
<keyword evidence="6" id="KW-0482">Metalloprotease</keyword>
<gene>
    <name evidence="9" type="ORF">BPAY_604</name>
</gene>
<dbReference type="SMART" id="SM00631">
    <property type="entry name" value="Zn_pept"/>
    <property type="match status" value="1"/>
</dbReference>
<proteinExistence type="inferred from homology"/>
<keyword evidence="10" id="KW-1185">Reference proteome</keyword>
<dbReference type="PANTHER" id="PTHR11705">
    <property type="entry name" value="PROTEASE FAMILY M14 CARBOXYPEPTIDASE A,B"/>
    <property type="match status" value="1"/>
</dbReference>
<reference evidence="9 10" key="1">
    <citation type="journal article" date="2015" name="Microbes Environ.">
        <title>An Efficient Strategy Developed for Next-Generation Sequencing of Endosymbiont Genomes Performed Using Crude DNA Isolated from Host Tissues: A Case Study of Blattabacterium cuenoti Inhabiting the Fat Bodies of Cockroaches.</title>
        <authorList>
            <person name="Kinjo Y."/>
            <person name="Saitoh S."/>
            <person name="Tokuda G."/>
        </authorList>
    </citation>
    <scope>NUCLEOTIDE SEQUENCE [LARGE SCALE GENOMIC DNA]</scope>
    <source>
        <strain evidence="9 10">BPAY</strain>
    </source>
</reference>
<sequence>MLLFDILSISQSYESFFKDSRIGDSKIFKYSDLLKIMNKYKDICSIIPIGLSIEKRIIFKIKWGIGKKKILIWSQMHGNETTGTKSMFDLFHFFLMKKNCDLVQFLKKSLTILFIPMLNPDGAEIFQRRNAINIDLNRDSIRLQSPEMQILFQEIEKNNPNILFNLHDQRSIYNVGHKSFNPAILSFLSPSISMEKNTYSISRKKSMGIINFIANEIYKILPDIGSIGRFSDELYPTATGDRLQKLGYPCVLIESGNYPKDFQKKIIRKYSVLSILSGFYFISFSTGIDLEKDYKSYFNIPENKNILLDKIYRKVQIQKNKNEFFVDIGLINFEKLDLMKKNISIFTKIVDIGDLSYFFAYEEFIVKGKKFYGKKGESFPKIGDIENFKIL</sequence>
<evidence type="ECO:0000256" key="4">
    <source>
        <dbReference type="ARBA" id="ARBA00022801"/>
    </source>
</evidence>
<keyword evidence="4" id="KW-0378">Hydrolase</keyword>
<name>A0ABM7EZB5_9FLAO</name>
<keyword evidence="5" id="KW-0862">Zinc</keyword>
<dbReference type="SUPFAM" id="SSF53187">
    <property type="entry name" value="Zn-dependent exopeptidases"/>
    <property type="match status" value="1"/>
</dbReference>
<dbReference type="PROSITE" id="PS52035">
    <property type="entry name" value="PEPTIDASE_M14"/>
    <property type="match status" value="1"/>
</dbReference>
<organism evidence="9 10">
    <name type="scientific">Blattabacterium cuenoti BPAY</name>
    <dbReference type="NCBI Taxonomy" id="1457031"/>
    <lineage>
        <taxon>Bacteria</taxon>
        <taxon>Pseudomonadati</taxon>
        <taxon>Bacteroidota</taxon>
        <taxon>Flavobacteriia</taxon>
        <taxon>Flavobacteriales</taxon>
        <taxon>Blattabacteriaceae</taxon>
        <taxon>Blattabacterium</taxon>
    </lineage>
</organism>
<evidence type="ECO:0000259" key="8">
    <source>
        <dbReference type="PROSITE" id="PS52035"/>
    </source>
</evidence>
<dbReference type="Pfam" id="PF00246">
    <property type="entry name" value="Peptidase_M14"/>
    <property type="match status" value="1"/>
</dbReference>
<feature type="active site" description="Proton donor/acceptor" evidence="7">
    <location>
        <position position="233"/>
    </location>
</feature>
<dbReference type="Proteomes" id="UP000217805">
    <property type="component" value="Chromosome"/>
</dbReference>
<protein>
    <submittedName>
        <fullName evidence="9">M14 family carboxypeptidase</fullName>
    </submittedName>
</protein>
<evidence type="ECO:0000313" key="9">
    <source>
        <dbReference type="EMBL" id="BAR92319.1"/>
    </source>
</evidence>
<dbReference type="PANTHER" id="PTHR11705:SF143">
    <property type="entry name" value="SLL0236 PROTEIN"/>
    <property type="match status" value="1"/>
</dbReference>
<evidence type="ECO:0000256" key="2">
    <source>
        <dbReference type="ARBA" id="ARBA00005988"/>
    </source>
</evidence>
<comment type="cofactor">
    <cofactor evidence="1">
        <name>Zn(2+)</name>
        <dbReference type="ChEBI" id="CHEBI:29105"/>
    </cofactor>
</comment>
<evidence type="ECO:0000256" key="7">
    <source>
        <dbReference type="PROSITE-ProRule" id="PRU01379"/>
    </source>
</evidence>
<accession>A0ABM7EZB5</accession>
<dbReference type="InterPro" id="IPR000834">
    <property type="entry name" value="Peptidase_M14"/>
</dbReference>
<dbReference type="Gene3D" id="3.40.630.10">
    <property type="entry name" value="Zn peptidases"/>
    <property type="match status" value="1"/>
</dbReference>
<feature type="domain" description="Peptidase M14" evidence="8">
    <location>
        <begin position="21"/>
        <end position="270"/>
    </location>
</feature>
<keyword evidence="9" id="KW-0121">Carboxypeptidase</keyword>
<evidence type="ECO:0000256" key="3">
    <source>
        <dbReference type="ARBA" id="ARBA00022670"/>
    </source>
</evidence>
<evidence type="ECO:0000256" key="5">
    <source>
        <dbReference type="ARBA" id="ARBA00022833"/>
    </source>
</evidence>
<dbReference type="EMBL" id="AP014609">
    <property type="protein sequence ID" value="BAR92319.1"/>
    <property type="molecule type" value="Genomic_DNA"/>
</dbReference>
<evidence type="ECO:0000256" key="6">
    <source>
        <dbReference type="ARBA" id="ARBA00023049"/>
    </source>
</evidence>